<feature type="chain" id="PRO_5034416542" evidence="9">
    <location>
        <begin position="21"/>
        <end position="859"/>
    </location>
</feature>
<dbReference type="Gene3D" id="3.40.50.2000">
    <property type="entry name" value="Glycogen Phosphorylase B"/>
    <property type="match status" value="1"/>
</dbReference>
<evidence type="ECO:0000256" key="1">
    <source>
        <dbReference type="ARBA" id="ARBA00001971"/>
    </source>
</evidence>
<comment type="caution">
    <text evidence="10">The sequence shown here is derived from an EMBL/GenBank/DDBJ whole genome shotgun (WGS) entry which is preliminary data.</text>
</comment>
<evidence type="ECO:0000256" key="2">
    <source>
        <dbReference type="ARBA" id="ARBA00010617"/>
    </source>
</evidence>
<organism evidence="10 11">
    <name type="scientific">Botryosphaeria dothidea</name>
    <dbReference type="NCBI Taxonomy" id="55169"/>
    <lineage>
        <taxon>Eukaryota</taxon>
        <taxon>Fungi</taxon>
        <taxon>Dikarya</taxon>
        <taxon>Ascomycota</taxon>
        <taxon>Pezizomycotina</taxon>
        <taxon>Dothideomycetes</taxon>
        <taxon>Dothideomycetes incertae sedis</taxon>
        <taxon>Botryosphaeriales</taxon>
        <taxon>Botryosphaeriaceae</taxon>
        <taxon>Botryosphaeria</taxon>
    </lineage>
</organism>
<dbReference type="PRINTS" id="PR00464">
    <property type="entry name" value="EP450II"/>
</dbReference>
<dbReference type="InterPro" id="IPR002974">
    <property type="entry name" value="Cyt_P450_E_CYP52_ascomycetes"/>
</dbReference>
<evidence type="ECO:0000313" key="10">
    <source>
        <dbReference type="EMBL" id="KAF4312186.1"/>
    </source>
</evidence>
<dbReference type="AlphaFoldDB" id="A0A8H4J2U2"/>
<keyword evidence="7" id="KW-0503">Monooxygenase</keyword>
<evidence type="ECO:0000256" key="8">
    <source>
        <dbReference type="PIRSR" id="PIRSR602402-1"/>
    </source>
</evidence>
<dbReference type="GO" id="GO:0005506">
    <property type="term" value="F:iron ion binding"/>
    <property type="evidence" value="ECO:0007669"/>
    <property type="project" value="InterPro"/>
</dbReference>
<gene>
    <name evidence="10" type="ORF">GTA08_BOTSDO12070</name>
</gene>
<dbReference type="Gene3D" id="1.10.630.10">
    <property type="entry name" value="Cytochrome P450"/>
    <property type="match status" value="1"/>
</dbReference>
<evidence type="ECO:0000256" key="7">
    <source>
        <dbReference type="ARBA" id="ARBA00023033"/>
    </source>
</evidence>
<feature type="signal peptide" evidence="9">
    <location>
        <begin position="1"/>
        <end position="20"/>
    </location>
</feature>
<keyword evidence="4 8" id="KW-0479">Metal-binding</keyword>
<dbReference type="PRINTS" id="PR00385">
    <property type="entry name" value="P450"/>
</dbReference>
<dbReference type="PRINTS" id="PR01239">
    <property type="entry name" value="EP450IICYP52"/>
</dbReference>
<dbReference type="GO" id="GO:0020037">
    <property type="term" value="F:heme binding"/>
    <property type="evidence" value="ECO:0007669"/>
    <property type="project" value="InterPro"/>
</dbReference>
<keyword evidence="6 8" id="KW-0408">Iron</keyword>
<reference evidence="10" key="1">
    <citation type="submission" date="2020-04" db="EMBL/GenBank/DDBJ databases">
        <title>Genome Assembly and Annotation of Botryosphaeria dothidea sdau 11-99, a Latent Pathogen of Apple Fruit Ring Rot in China.</title>
        <authorList>
            <person name="Yu C."/>
            <person name="Diao Y."/>
            <person name="Lu Q."/>
            <person name="Zhao J."/>
            <person name="Cui S."/>
            <person name="Peng C."/>
            <person name="He B."/>
            <person name="Liu H."/>
        </authorList>
    </citation>
    <scope>NUCLEOTIDE SEQUENCE [LARGE SCALE GENOMIC DNA]</scope>
    <source>
        <strain evidence="10">Sdau11-99</strain>
    </source>
</reference>
<sequence length="859" mass="96486">MANQGILVVAALCLLLPLLSKILKWHKNARFARANGCKPAPCDNLLTWTDMLGIGILRKLEHHLSQHTLLEFMRTRFEENGNTFRSRVLLDDFYWTCEPKNIQAMLALKFGDFGVGIDRYNNFKPLMGHGIFTSDGAKWEEARALVRPNFVRNQVADLEAFEQHFQNMLTLIPRDGKTPVELKPLFQRMTLDSASEMLFGKSLNSLTVTDSAVASAQFAAAFKKSQTELARRCRLGRLADWNVSQEFLDACGVTQRFVDDYVEEAVRLRKQHASGENKTDEKEPERYIFLHEIAQAIDDPIAIRDHLLNVLIPARDSTSTLLAAALFAVTKDKRVFARLRAEVDDLGGVYPSFETLKNMKYLKWVMNETLRLWPIVPLNGRQANRDVTLPVGGGPDGQSPIHIKAGQNVGFSTYAMHRRKDIWGPDADKFIPERWDNLRPGWEYLPFNGGPRICIGQQLALTEGGYTIVRLLQCFKDIESLDHSEVPDGVTFHPILGRPLTNNFKTIDGVNINESAETLSDAVTSTPGFFGAIRGIIKMTSLLHAEPPEEYIATAQSVEALLGDLQPTLAVVENFLDAARDAIVKKQQPYVLLTPNTLKEVAAGDQGVGLFNWPGPPPVPQQATLTRSPGHLFLPNTFLFLFFPIWLRFFDARYAALQRRRHAAGYAGDWPIFSARDPRVPVLCMSHPAADYAARIPEGIVCCGPILRDAAAVEDVDAELFAWLGRRRWTVLVVLGSLLKVDREYAAAVWDACRVLLAEREDVQVLWKLQKEGEYEIEGLGEIEWDRVRIVEWLKPDPLAVLRTERVACFVNHGGSNSYHEALSTGTPQVIVSPWFDCHDFGNRAEWLGVGKWGNKRAA</sequence>
<evidence type="ECO:0000313" key="11">
    <source>
        <dbReference type="Proteomes" id="UP000572817"/>
    </source>
</evidence>
<dbReference type="PANTHER" id="PTHR24287:SF1">
    <property type="entry name" value="P450, PUTATIVE (EUROFUNG)-RELATED"/>
    <property type="match status" value="1"/>
</dbReference>
<dbReference type="PROSITE" id="PS00086">
    <property type="entry name" value="CYTOCHROME_P450"/>
    <property type="match status" value="1"/>
</dbReference>
<dbReference type="InterPro" id="IPR002402">
    <property type="entry name" value="Cyt_P450_E_grp-II"/>
</dbReference>
<evidence type="ECO:0000256" key="3">
    <source>
        <dbReference type="ARBA" id="ARBA00022617"/>
    </source>
</evidence>
<dbReference type="InterPro" id="IPR017972">
    <property type="entry name" value="Cyt_P450_CS"/>
</dbReference>
<keyword evidence="3 8" id="KW-0349">Heme</keyword>
<comment type="similarity">
    <text evidence="2">Belongs to the cytochrome P450 family.</text>
</comment>
<dbReference type="SUPFAM" id="SSF48264">
    <property type="entry name" value="Cytochrome P450"/>
    <property type="match status" value="1"/>
</dbReference>
<keyword evidence="5" id="KW-0560">Oxidoreductase</keyword>
<evidence type="ECO:0000256" key="9">
    <source>
        <dbReference type="SAM" id="SignalP"/>
    </source>
</evidence>
<evidence type="ECO:0000256" key="4">
    <source>
        <dbReference type="ARBA" id="ARBA00022723"/>
    </source>
</evidence>
<protein>
    <submittedName>
        <fullName evidence="10">Cytochrome P450</fullName>
    </submittedName>
</protein>
<comment type="cofactor">
    <cofactor evidence="1 8">
        <name>heme</name>
        <dbReference type="ChEBI" id="CHEBI:30413"/>
    </cofactor>
</comment>
<dbReference type="CDD" id="cd11063">
    <property type="entry name" value="CYP52"/>
    <property type="match status" value="1"/>
</dbReference>
<dbReference type="OrthoDB" id="1470350at2759"/>
<dbReference type="SUPFAM" id="SSF53756">
    <property type="entry name" value="UDP-Glycosyltransferase/glycogen phosphorylase"/>
    <property type="match status" value="1"/>
</dbReference>
<evidence type="ECO:0000256" key="6">
    <source>
        <dbReference type="ARBA" id="ARBA00023004"/>
    </source>
</evidence>
<dbReference type="InterPro" id="IPR036396">
    <property type="entry name" value="Cyt_P450_sf"/>
</dbReference>
<dbReference type="EMBL" id="WWBZ02000007">
    <property type="protein sequence ID" value="KAF4312186.1"/>
    <property type="molecule type" value="Genomic_DNA"/>
</dbReference>
<dbReference type="InterPro" id="IPR001128">
    <property type="entry name" value="Cyt_P450"/>
</dbReference>
<keyword evidence="9" id="KW-0732">Signal</keyword>
<dbReference type="Pfam" id="PF00067">
    <property type="entry name" value="p450"/>
    <property type="match status" value="1"/>
</dbReference>
<dbReference type="PANTHER" id="PTHR24287">
    <property type="entry name" value="P450, PUTATIVE (EUROFUNG)-RELATED"/>
    <property type="match status" value="1"/>
</dbReference>
<accession>A0A8H4J2U2</accession>
<evidence type="ECO:0000256" key="5">
    <source>
        <dbReference type="ARBA" id="ARBA00023002"/>
    </source>
</evidence>
<dbReference type="GO" id="GO:0016712">
    <property type="term" value="F:oxidoreductase activity, acting on paired donors, with incorporation or reduction of molecular oxygen, reduced flavin or flavoprotein as one donor, and incorporation of one atom of oxygen"/>
    <property type="evidence" value="ECO:0007669"/>
    <property type="project" value="InterPro"/>
</dbReference>
<proteinExistence type="inferred from homology"/>
<dbReference type="InterPro" id="IPR047146">
    <property type="entry name" value="Cyt_P450_E_CYP52_fungi"/>
</dbReference>
<keyword evidence="11" id="KW-1185">Reference proteome</keyword>
<dbReference type="Proteomes" id="UP000572817">
    <property type="component" value="Unassembled WGS sequence"/>
</dbReference>
<name>A0A8H4J2U2_9PEZI</name>
<feature type="binding site" description="axial binding residue" evidence="8">
    <location>
        <position position="454"/>
    </location>
    <ligand>
        <name>heme</name>
        <dbReference type="ChEBI" id="CHEBI:30413"/>
    </ligand>
    <ligandPart>
        <name>Fe</name>
        <dbReference type="ChEBI" id="CHEBI:18248"/>
    </ligandPart>
</feature>